<dbReference type="Pfam" id="PF00078">
    <property type="entry name" value="RVT_1"/>
    <property type="match status" value="1"/>
</dbReference>
<gene>
    <name evidence="2" type="ORF">Din_002272</name>
</gene>
<dbReference type="AlphaFoldDB" id="A0A5B6YMG0"/>
<dbReference type="InterPro" id="IPR043502">
    <property type="entry name" value="DNA/RNA_pol_sf"/>
</dbReference>
<dbReference type="Gene3D" id="3.30.70.270">
    <property type="match status" value="1"/>
</dbReference>
<organism evidence="2">
    <name type="scientific">Davidia involucrata</name>
    <name type="common">Dove tree</name>
    <dbReference type="NCBI Taxonomy" id="16924"/>
    <lineage>
        <taxon>Eukaryota</taxon>
        <taxon>Viridiplantae</taxon>
        <taxon>Streptophyta</taxon>
        <taxon>Embryophyta</taxon>
        <taxon>Tracheophyta</taxon>
        <taxon>Spermatophyta</taxon>
        <taxon>Magnoliopsida</taxon>
        <taxon>eudicotyledons</taxon>
        <taxon>Gunneridae</taxon>
        <taxon>Pentapetalae</taxon>
        <taxon>asterids</taxon>
        <taxon>Cornales</taxon>
        <taxon>Nyssaceae</taxon>
        <taxon>Davidia</taxon>
    </lineage>
</organism>
<name>A0A5B6YMG0_DAVIN</name>
<dbReference type="EMBL" id="GHES01002272">
    <property type="protein sequence ID" value="MPA32831.1"/>
    <property type="molecule type" value="Transcribed_RNA"/>
</dbReference>
<dbReference type="InterPro" id="IPR000477">
    <property type="entry name" value="RT_dom"/>
</dbReference>
<dbReference type="SUPFAM" id="SSF56672">
    <property type="entry name" value="DNA/RNA polymerases"/>
    <property type="match status" value="1"/>
</dbReference>
<sequence>MVWWVLEKEGFTKGYIDTIKNMYDETLTIVRTIVRETSKFTIIVDLHQGSALSPYLFALVMDELTKHIQDEVSWCMFFVDDIVLIDEIKIILNAKLEVWRETLESRGFKISRTKTEYILNVTLVKLGSQMET</sequence>
<protein>
    <recommendedName>
        <fullName evidence="1">Reverse transcriptase domain-containing protein</fullName>
    </recommendedName>
</protein>
<evidence type="ECO:0000313" key="2">
    <source>
        <dbReference type="EMBL" id="MPA32831.1"/>
    </source>
</evidence>
<accession>A0A5B6YMG0</accession>
<dbReference type="PANTHER" id="PTHR19446">
    <property type="entry name" value="REVERSE TRANSCRIPTASES"/>
    <property type="match status" value="1"/>
</dbReference>
<evidence type="ECO:0000259" key="1">
    <source>
        <dbReference type="PROSITE" id="PS50878"/>
    </source>
</evidence>
<feature type="domain" description="Reverse transcriptase" evidence="1">
    <location>
        <begin position="1"/>
        <end position="130"/>
    </location>
</feature>
<dbReference type="InterPro" id="IPR043128">
    <property type="entry name" value="Rev_trsase/Diguanyl_cyclase"/>
</dbReference>
<dbReference type="PROSITE" id="PS50878">
    <property type="entry name" value="RT_POL"/>
    <property type="match status" value="1"/>
</dbReference>
<reference evidence="2" key="1">
    <citation type="submission" date="2019-08" db="EMBL/GenBank/DDBJ databases">
        <title>Reference gene set and small RNA set construction with multiple tissues from Davidia involucrata Baill.</title>
        <authorList>
            <person name="Yang H."/>
            <person name="Zhou C."/>
            <person name="Li G."/>
            <person name="Wang J."/>
            <person name="Gao P."/>
            <person name="Wang M."/>
            <person name="Wang R."/>
            <person name="Zhao Y."/>
        </authorList>
    </citation>
    <scope>NUCLEOTIDE SEQUENCE</scope>
    <source>
        <tissue evidence="2">Mixed with DoveR01_LX</tissue>
    </source>
</reference>
<proteinExistence type="predicted"/>